<reference evidence="1 2" key="1">
    <citation type="journal article" date="2014" name="Int. J. Syst. Evol. Microbiol.">
        <title>Description of Galbitalea soli gen. nov., sp. nov., and Frondihabitans sucicola sp. nov.</title>
        <authorList>
            <person name="Kim S.J."/>
            <person name="Lim J.M."/>
            <person name="Ahn J.H."/>
            <person name="Weon H.Y."/>
            <person name="Hamada M."/>
            <person name="Suzuki K."/>
            <person name="Ahn T.Y."/>
            <person name="Kwon S.W."/>
        </authorList>
    </citation>
    <scope>NUCLEOTIDE SEQUENCE [LARGE SCALE GENOMIC DNA]</scope>
    <source>
        <strain evidence="1 2">NBRC 108727</strain>
    </source>
</reference>
<dbReference type="EMBL" id="JAAGWZ010000001">
    <property type="protein sequence ID" value="NEM90912.1"/>
    <property type="molecule type" value="Genomic_DNA"/>
</dbReference>
<keyword evidence="2" id="KW-1185">Reference proteome</keyword>
<dbReference type="Pfam" id="PF13814">
    <property type="entry name" value="Replic_Relax"/>
    <property type="match status" value="1"/>
</dbReference>
<organism evidence="1 2">
    <name type="scientific">Galbitalea soli</name>
    <dbReference type="NCBI Taxonomy" id="1268042"/>
    <lineage>
        <taxon>Bacteria</taxon>
        <taxon>Bacillati</taxon>
        <taxon>Actinomycetota</taxon>
        <taxon>Actinomycetes</taxon>
        <taxon>Micrococcales</taxon>
        <taxon>Microbacteriaceae</taxon>
        <taxon>Galbitalea</taxon>
    </lineage>
</organism>
<sequence>MTVTWTPYKIRQLDQQLTMRDKEILTSIEQFRMLSTRLIQRLHFPAGVFGEHLNVPAATRGTTRVLLRLEAHGLIARLPRRIGGIKHGSAGTVWQLAATGERYLRAQRADADRRRFVAPTTMFMEHTLEVADLTVALTERARLGVFELLDLQTEPTCWREHTGASGAAITLKPDLFVVTADSQFEAHCFVEVDRATEHLPAIVRKCVTYQAHHQSGVEQTKNGLFPLVVWVAPDQPRADKIRRSIDTTPGLDPGMFTVTTRAEAIRVLSPDPDLITNSKGGTS</sequence>
<dbReference type="InterPro" id="IPR025855">
    <property type="entry name" value="Replic_Relax"/>
</dbReference>
<proteinExistence type="predicted"/>
<evidence type="ECO:0000313" key="2">
    <source>
        <dbReference type="Proteomes" id="UP000479756"/>
    </source>
</evidence>
<name>A0A7C9PMH2_9MICO</name>
<protein>
    <recommendedName>
        <fullName evidence="3">Replication-relaxation</fullName>
    </recommendedName>
</protein>
<evidence type="ECO:0008006" key="3">
    <source>
        <dbReference type="Google" id="ProtNLM"/>
    </source>
</evidence>
<accession>A0A7C9PMH2</accession>
<gene>
    <name evidence="1" type="ORF">G3T37_06035</name>
</gene>
<dbReference type="AlphaFoldDB" id="A0A7C9PMH2"/>
<comment type="caution">
    <text evidence="1">The sequence shown here is derived from an EMBL/GenBank/DDBJ whole genome shotgun (WGS) entry which is preliminary data.</text>
</comment>
<dbReference type="Proteomes" id="UP000479756">
    <property type="component" value="Unassembled WGS sequence"/>
</dbReference>
<dbReference type="RefSeq" id="WP_163472514.1">
    <property type="nucleotide sequence ID" value="NZ_JAAGWZ010000001.1"/>
</dbReference>
<evidence type="ECO:0000313" key="1">
    <source>
        <dbReference type="EMBL" id="NEM90912.1"/>
    </source>
</evidence>